<accession>A0A133PJC2</accession>
<proteinExistence type="inferred from homology"/>
<sequence length="479" mass="54669">MILKIIHTSDLHGYFFPTDYLDREEKNTGYLSLLNNIKKDDTTILTDGGDILQGSSFAYYVKENLSSEIIADIMQNVDYYTLGNHDFNYGYDYLKTYVENMKGKLVCANVIDKTGQIKFEPFAIKEIDDHKIGIAGVVTDWVKLWERKENLVNFEVTDAFEGAKIALDGLKKENTDLNILIYHGGYEIDLESGKKLSETTENIGGRLAKELDFNLILAGHQHMEIADYIGKTLAIETPANGSKAALVEVNLATKEMQASFIEPKLGDNALIEKYKDVEEKVQDYLDVPIARLSRDYLPEDRIKMALKGSDLADLINKIQLDYTGADISITSFANVISGLKKNLTTRDVLNTYRFPNTTVVLEIDGKTLRTALEQNFSYIEFDGTYKISKKFLEPKEEHYNFDYFYGIDFEKDLTKKVGERIGKIFFKGKEVKDKDTFSLVMNNYRATGAGGFDMYKDLRVIKNYDKETSEILLDYFRKL</sequence>
<dbReference type="SUPFAM" id="SSF55816">
    <property type="entry name" value="5'-nucleotidase (syn. UDP-sugar hydrolase), C-terminal domain"/>
    <property type="match status" value="1"/>
</dbReference>
<dbReference type="GO" id="GO:0009166">
    <property type="term" value="P:nucleotide catabolic process"/>
    <property type="evidence" value="ECO:0007669"/>
    <property type="project" value="InterPro"/>
</dbReference>
<dbReference type="InterPro" id="IPR006179">
    <property type="entry name" value="5_nucleotidase/apyrase"/>
</dbReference>
<dbReference type="Pfam" id="PF02872">
    <property type="entry name" value="5_nucleotid_C"/>
    <property type="match status" value="1"/>
</dbReference>
<dbReference type="EMBL" id="LRQE01000041">
    <property type="protein sequence ID" value="KXA28637.1"/>
    <property type="molecule type" value="Genomic_DNA"/>
</dbReference>
<feature type="domain" description="Calcineurin-like phosphoesterase" evidence="3">
    <location>
        <begin position="3"/>
        <end position="223"/>
    </location>
</feature>
<gene>
    <name evidence="5" type="ORF">HMPREF3229_01633</name>
</gene>
<dbReference type="PROSITE" id="PS00785">
    <property type="entry name" value="5_NUCLEOTIDASE_1"/>
    <property type="match status" value="1"/>
</dbReference>
<dbReference type="Pfam" id="PF00149">
    <property type="entry name" value="Metallophos"/>
    <property type="match status" value="1"/>
</dbReference>
<keyword evidence="2" id="KW-0547">Nucleotide-binding</keyword>
<dbReference type="InterPro" id="IPR029052">
    <property type="entry name" value="Metallo-depent_PP-like"/>
</dbReference>
<dbReference type="RefSeq" id="WP_060800611.1">
    <property type="nucleotide sequence ID" value="NZ_KQ957105.1"/>
</dbReference>
<dbReference type="InterPro" id="IPR006146">
    <property type="entry name" value="5'-Nucleotdase_CS"/>
</dbReference>
<comment type="similarity">
    <text evidence="2">Belongs to the 5'-nucleotidase family.</text>
</comment>
<dbReference type="AlphaFoldDB" id="A0A133PJC2"/>
<dbReference type="InterPro" id="IPR036907">
    <property type="entry name" value="5'-Nucleotdase_C_sf"/>
</dbReference>
<dbReference type="Proteomes" id="UP000070174">
    <property type="component" value="Unassembled WGS sequence"/>
</dbReference>
<keyword evidence="2" id="KW-0378">Hydrolase</keyword>
<evidence type="ECO:0000313" key="5">
    <source>
        <dbReference type="EMBL" id="KXA28637.1"/>
    </source>
</evidence>
<dbReference type="PANTHER" id="PTHR11575">
    <property type="entry name" value="5'-NUCLEOTIDASE-RELATED"/>
    <property type="match status" value="1"/>
</dbReference>
<dbReference type="Gene3D" id="3.60.21.10">
    <property type="match status" value="1"/>
</dbReference>
<dbReference type="GO" id="GO:0030288">
    <property type="term" value="C:outer membrane-bounded periplasmic space"/>
    <property type="evidence" value="ECO:0007669"/>
    <property type="project" value="TreeGrafter"/>
</dbReference>
<feature type="domain" description="5'-Nucleotidase C-terminal" evidence="4">
    <location>
        <begin position="306"/>
        <end position="456"/>
    </location>
</feature>
<reference evidence="5 6" key="1">
    <citation type="submission" date="2016-01" db="EMBL/GenBank/DDBJ databases">
        <authorList>
            <person name="Oliw E.H."/>
        </authorList>
    </citation>
    <scope>NUCLEOTIDE SEQUENCE [LARGE SCALE GENOMIC DNA]</scope>
    <source>
        <strain evidence="5 6">CMW7756A</strain>
    </source>
</reference>
<dbReference type="SUPFAM" id="SSF56300">
    <property type="entry name" value="Metallo-dependent phosphatases"/>
    <property type="match status" value="1"/>
</dbReference>
<dbReference type="InterPro" id="IPR004843">
    <property type="entry name" value="Calcineurin-like_PHP"/>
</dbReference>
<dbReference type="PANTHER" id="PTHR11575:SF6">
    <property type="entry name" value="2',3'-CYCLIC-NUCLEOTIDE 2'-PHOSPHODIESTERASE_3'-NUCLEOTIDASE"/>
    <property type="match status" value="1"/>
</dbReference>
<evidence type="ECO:0000256" key="2">
    <source>
        <dbReference type="RuleBase" id="RU362119"/>
    </source>
</evidence>
<comment type="caution">
    <text evidence="5">The sequence shown here is derived from an EMBL/GenBank/DDBJ whole genome shotgun (WGS) entry which is preliminary data.</text>
</comment>
<dbReference type="PRINTS" id="PR01607">
    <property type="entry name" value="APYRASEFAMLY"/>
</dbReference>
<dbReference type="Gene3D" id="3.90.780.10">
    <property type="entry name" value="5'-Nucleotidase, C-terminal domain"/>
    <property type="match status" value="1"/>
</dbReference>
<evidence type="ECO:0000313" key="6">
    <source>
        <dbReference type="Proteomes" id="UP000070174"/>
    </source>
</evidence>
<dbReference type="GO" id="GO:0046872">
    <property type="term" value="F:metal ion binding"/>
    <property type="evidence" value="ECO:0007669"/>
    <property type="project" value="InterPro"/>
</dbReference>
<dbReference type="GO" id="GO:0000166">
    <property type="term" value="F:nucleotide binding"/>
    <property type="evidence" value="ECO:0007669"/>
    <property type="project" value="UniProtKB-KW"/>
</dbReference>
<keyword evidence="1" id="KW-0732">Signal</keyword>
<dbReference type="GO" id="GO:0016788">
    <property type="term" value="F:hydrolase activity, acting on ester bonds"/>
    <property type="evidence" value="ECO:0007669"/>
    <property type="project" value="InterPro"/>
</dbReference>
<evidence type="ECO:0000259" key="4">
    <source>
        <dbReference type="Pfam" id="PF02872"/>
    </source>
</evidence>
<name>A0A133PJC2_9FIRM</name>
<protein>
    <submittedName>
        <fullName evidence="5">5'-nucleotidase protein</fullName>
    </submittedName>
</protein>
<dbReference type="PATRIC" id="fig|54005.3.peg.1597"/>
<evidence type="ECO:0000256" key="1">
    <source>
        <dbReference type="ARBA" id="ARBA00022729"/>
    </source>
</evidence>
<dbReference type="InterPro" id="IPR008334">
    <property type="entry name" value="5'-Nucleotdase_C"/>
</dbReference>
<evidence type="ECO:0000259" key="3">
    <source>
        <dbReference type="Pfam" id="PF00149"/>
    </source>
</evidence>
<organism evidence="5">
    <name type="scientific">Peptoniphilus harei</name>
    <dbReference type="NCBI Taxonomy" id="54005"/>
    <lineage>
        <taxon>Bacteria</taxon>
        <taxon>Bacillati</taxon>
        <taxon>Bacillota</taxon>
        <taxon>Tissierellia</taxon>
        <taxon>Tissierellales</taxon>
        <taxon>Peptoniphilaceae</taxon>
        <taxon>Peptoniphilus</taxon>
    </lineage>
</organism>